<keyword evidence="4 8" id="KW-0547">Nucleotide-binding</keyword>
<reference evidence="10" key="1">
    <citation type="journal article" date="2015" name="Genome Announc.">
        <title>Complete Genome Sequence of the Bacteriochlorophyll b-Producing Photosynthetic Bacterium Blastochloris viridis.</title>
        <authorList>
            <person name="Tsukatani Y."/>
            <person name="Hirose Y."/>
            <person name="Harada J."/>
            <person name="Misawa N."/>
            <person name="Mori K."/>
            <person name="Inoue K."/>
            <person name="Tamiaki H."/>
        </authorList>
    </citation>
    <scope>NUCLEOTIDE SEQUENCE [LARGE SCALE GENOMIC DNA]</scope>
    <source>
        <strain evidence="10">DSM 133</strain>
    </source>
</reference>
<reference evidence="12" key="3">
    <citation type="journal article" date="2016" name="Genome Announc.">
        <title>Revised genome sequence of the purple photosynthetic bacterium Blastochloris viridis.</title>
        <authorList>
            <person name="Liu L.N."/>
            <person name="Faulkner M."/>
            <person name="Liu X."/>
            <person name="Huang F."/>
            <person name="Darby A.C."/>
            <person name="Hall N."/>
        </authorList>
    </citation>
    <scope>NUCLEOTIDE SEQUENCE [LARGE SCALE GENOMIC DNA]</scope>
    <source>
        <strain evidence="12">ATCC 19567 / DSM 133 / F</strain>
    </source>
</reference>
<dbReference type="InterPro" id="IPR003593">
    <property type="entry name" value="AAA+_ATPase"/>
</dbReference>
<dbReference type="GO" id="GO:0015417">
    <property type="term" value="F:ABC-type polyamine transporter activity"/>
    <property type="evidence" value="ECO:0007669"/>
    <property type="project" value="UniProtKB-EC"/>
</dbReference>
<keyword evidence="5 8" id="KW-0067">ATP-binding</keyword>
<organism evidence="11 12">
    <name type="scientific">Blastochloris viridis</name>
    <name type="common">Rhodopseudomonas viridis</name>
    <dbReference type="NCBI Taxonomy" id="1079"/>
    <lineage>
        <taxon>Bacteria</taxon>
        <taxon>Pseudomonadati</taxon>
        <taxon>Pseudomonadota</taxon>
        <taxon>Alphaproteobacteria</taxon>
        <taxon>Hyphomicrobiales</taxon>
        <taxon>Blastochloridaceae</taxon>
        <taxon>Blastochloris</taxon>
    </lineage>
</organism>
<dbReference type="Gene3D" id="3.40.50.300">
    <property type="entry name" value="P-loop containing nucleotide triphosphate hydrolases"/>
    <property type="match status" value="1"/>
</dbReference>
<dbReference type="EMBL" id="AP014854">
    <property type="protein sequence ID" value="BAR99490.1"/>
    <property type="molecule type" value="Genomic_DNA"/>
</dbReference>
<dbReference type="AlphaFoldDB" id="A0A0H5BBC9"/>
<dbReference type="SMART" id="SM00382">
    <property type="entry name" value="AAA"/>
    <property type="match status" value="1"/>
</dbReference>
<keyword evidence="3" id="KW-0997">Cell inner membrane</keyword>
<dbReference type="GO" id="GO:0016887">
    <property type="term" value="F:ATP hydrolysis activity"/>
    <property type="evidence" value="ECO:0007669"/>
    <property type="project" value="InterPro"/>
</dbReference>
<dbReference type="GO" id="GO:0015847">
    <property type="term" value="P:putrescine transport"/>
    <property type="evidence" value="ECO:0007669"/>
    <property type="project" value="UniProtKB-ARBA"/>
</dbReference>
<keyword evidence="7 8" id="KW-0472">Membrane</keyword>
<dbReference type="GO" id="GO:0005524">
    <property type="term" value="F:ATP binding"/>
    <property type="evidence" value="ECO:0007669"/>
    <property type="project" value="UniProtKB-KW"/>
</dbReference>
<dbReference type="InterPro" id="IPR017871">
    <property type="entry name" value="ABC_transporter-like_CS"/>
</dbReference>
<keyword evidence="2 8" id="KW-1003">Cell membrane</keyword>
<dbReference type="PANTHER" id="PTHR42781">
    <property type="entry name" value="SPERMIDINE/PUTRESCINE IMPORT ATP-BINDING PROTEIN POTA"/>
    <property type="match status" value="1"/>
</dbReference>
<evidence type="ECO:0000313" key="11">
    <source>
        <dbReference type="EMBL" id="CUU43218.1"/>
    </source>
</evidence>
<evidence type="ECO:0000256" key="2">
    <source>
        <dbReference type="ARBA" id="ARBA00022475"/>
    </source>
</evidence>
<evidence type="ECO:0000313" key="12">
    <source>
        <dbReference type="Proteomes" id="UP000065734"/>
    </source>
</evidence>
<dbReference type="OrthoDB" id="9802264at2"/>
<dbReference type="NCBIfam" id="TIGR01187">
    <property type="entry name" value="potA"/>
    <property type="match status" value="1"/>
</dbReference>
<proteinExistence type="inferred from homology"/>
<dbReference type="InterPro" id="IPR027417">
    <property type="entry name" value="P-loop_NTPase"/>
</dbReference>
<dbReference type="InterPro" id="IPR005893">
    <property type="entry name" value="PotA-like"/>
</dbReference>
<dbReference type="KEGG" id="bvr:BVIR_2791"/>
<evidence type="ECO:0000256" key="5">
    <source>
        <dbReference type="ARBA" id="ARBA00022840"/>
    </source>
</evidence>
<evidence type="ECO:0000256" key="3">
    <source>
        <dbReference type="ARBA" id="ARBA00022519"/>
    </source>
</evidence>
<dbReference type="PANTHER" id="PTHR42781:SF5">
    <property type="entry name" value="PUTRESCINE TRANSPORT ATP-BINDING PROTEIN POTG"/>
    <property type="match status" value="1"/>
</dbReference>
<gene>
    <name evidence="11" type="primary">potA_2</name>
    <name evidence="8" type="synonym">potA</name>
    <name evidence="10" type="ORF">BV133_1897</name>
    <name evidence="11" type="ORF">BVIRIDIS_22350</name>
</gene>
<name>A0A0H5BBC9_BLAVI</name>
<keyword evidence="12" id="KW-1185">Reference proteome</keyword>
<comment type="catalytic activity">
    <reaction evidence="8">
        <text>ATP + H2O + polyamine-[polyamine-binding protein]Side 1 = ADP + phosphate + polyamineSide 2 + [polyamine-binding protein]Side 1.</text>
        <dbReference type="EC" id="7.6.2.11"/>
    </reaction>
</comment>
<dbReference type="InterPro" id="IPR050093">
    <property type="entry name" value="ABC_SmlMolc_Importer"/>
</dbReference>
<dbReference type="STRING" id="1079.BVIR_2791"/>
<comment type="subunit">
    <text evidence="8">The complex is composed of two ATP-binding proteins (PotA), two transmembrane proteins (PotB and PotC) and a solute-binding protein (PotD).</text>
</comment>
<dbReference type="Gene3D" id="2.40.50.100">
    <property type="match status" value="1"/>
</dbReference>
<protein>
    <recommendedName>
        <fullName evidence="8">Spermidine/putrescine import ATP-binding protein PotA</fullName>
        <ecNumber evidence="8">7.6.2.11</ecNumber>
    </recommendedName>
</protein>
<keyword evidence="1 8" id="KW-0813">Transport</keyword>
<accession>A0A0H5BBC9</accession>
<comment type="function">
    <text evidence="8">Part of the ABC transporter complex PotABCD involved in spermidine/putrescine import. Responsible for energy coupling to the transport system.</text>
</comment>
<evidence type="ECO:0000256" key="1">
    <source>
        <dbReference type="ARBA" id="ARBA00022448"/>
    </source>
</evidence>
<evidence type="ECO:0000256" key="4">
    <source>
        <dbReference type="ARBA" id="ARBA00022741"/>
    </source>
</evidence>
<keyword evidence="11" id="KW-0378">Hydrolase</keyword>
<evidence type="ECO:0000256" key="6">
    <source>
        <dbReference type="ARBA" id="ARBA00022967"/>
    </source>
</evidence>
<dbReference type="PROSITE" id="PS00211">
    <property type="entry name" value="ABC_TRANSPORTER_1"/>
    <property type="match status" value="1"/>
</dbReference>
<dbReference type="InterPro" id="IPR013611">
    <property type="entry name" value="Transp-assoc_OB_typ2"/>
</dbReference>
<sequence>MADVIKQQQLGSVRREFAPWADPGAKTLIRFDAVTKRFGEVTAVDAVSLDIFEREFFALLGPSGCGKTTLMRMLAGFEAPSEGRVVLGGEDITAVPPYLRPVNMMFQSYALFPHMSVAGNIAFGLKMDGLARSRIEARVAEMLKLVQLEGLGERRPNQLSGGQRQRVALARSLAKSPKVLLLDEPMAALDKKLREETQFELMHLQYELGMTFIIVTHDQEEAMTVADRIGVMDKGRLVQVGTPAEIYEQPNSRYVADFIGDVTLFEGTLEGREGEVAVVRERASGALLRAHAGTADAAPGATVWIAVRPEKTKLSPDPLPTATPNVLAGEVFDIAYLGDLSVYKVRRPDGGFMKASQPNATRLVQRPIGWDDKVWLSFAPEAGVLLTR</sequence>
<dbReference type="FunFam" id="3.40.50.300:FF:000133">
    <property type="entry name" value="Spermidine/putrescine import ATP-binding protein PotA"/>
    <property type="match status" value="1"/>
</dbReference>
<dbReference type="SUPFAM" id="SSF52540">
    <property type="entry name" value="P-loop containing nucleoside triphosphate hydrolases"/>
    <property type="match status" value="1"/>
</dbReference>
<dbReference type="RefSeq" id="WP_055038140.1">
    <property type="nucleotide sequence ID" value="NZ_AP014854.2"/>
</dbReference>
<feature type="domain" description="ABC transporter" evidence="9">
    <location>
        <begin position="29"/>
        <end position="259"/>
    </location>
</feature>
<dbReference type="InterPro" id="IPR008995">
    <property type="entry name" value="Mo/tungstate-bd_C_term_dom"/>
</dbReference>
<dbReference type="EMBL" id="LN907867">
    <property type="protein sequence ID" value="CUU43218.1"/>
    <property type="molecule type" value="Genomic_DNA"/>
</dbReference>
<keyword evidence="6 8" id="KW-1278">Translocase</keyword>
<dbReference type="PATRIC" id="fig|1079.6.peg.2929"/>
<dbReference type="SUPFAM" id="SSF50331">
    <property type="entry name" value="MOP-like"/>
    <property type="match status" value="1"/>
</dbReference>
<dbReference type="Pfam" id="PF00005">
    <property type="entry name" value="ABC_tran"/>
    <property type="match status" value="1"/>
</dbReference>
<dbReference type="EC" id="7.6.2.11" evidence="8"/>
<dbReference type="Proteomes" id="UP000065734">
    <property type="component" value="Chromosome I"/>
</dbReference>
<evidence type="ECO:0000256" key="8">
    <source>
        <dbReference type="RuleBase" id="RU364083"/>
    </source>
</evidence>
<reference evidence="11" key="2">
    <citation type="submission" date="2015-11" db="EMBL/GenBank/DDBJ databases">
        <authorList>
            <person name="Zhang Y."/>
            <person name="Guo Z."/>
        </authorList>
    </citation>
    <scope>NUCLEOTIDE SEQUENCE</scope>
    <source>
        <strain evidence="11">1</strain>
    </source>
</reference>
<evidence type="ECO:0000259" key="9">
    <source>
        <dbReference type="PROSITE" id="PS50893"/>
    </source>
</evidence>
<dbReference type="PROSITE" id="PS50893">
    <property type="entry name" value="ABC_TRANSPORTER_2"/>
    <property type="match status" value="1"/>
</dbReference>
<dbReference type="GO" id="GO:0043190">
    <property type="term" value="C:ATP-binding cassette (ABC) transporter complex"/>
    <property type="evidence" value="ECO:0007669"/>
    <property type="project" value="InterPro"/>
</dbReference>
<dbReference type="Pfam" id="PF08402">
    <property type="entry name" value="TOBE_2"/>
    <property type="match status" value="1"/>
</dbReference>
<comment type="similarity">
    <text evidence="8">Belongs to the ABC transporter superfamily. Spermidine/putrescine importer (TC 3.A.1.11.1) family.</text>
</comment>
<dbReference type="InterPro" id="IPR003439">
    <property type="entry name" value="ABC_transporter-like_ATP-bd"/>
</dbReference>
<evidence type="ECO:0000256" key="7">
    <source>
        <dbReference type="ARBA" id="ARBA00023136"/>
    </source>
</evidence>
<evidence type="ECO:0000313" key="10">
    <source>
        <dbReference type="EMBL" id="BAR99490.1"/>
    </source>
</evidence>